<dbReference type="AlphaFoldDB" id="A0A6J4VE57"/>
<sequence>ADDRPVGRSDLHRDQPGHRGQVRRRAAPDAGRLRADPAAGLAHLRDRPDHPAPGRGVQVPQVVHARPPAVLRGQGQVRPHDAG</sequence>
<dbReference type="EMBL" id="CADCWF010000294">
    <property type="protein sequence ID" value="CAA9575056.1"/>
    <property type="molecule type" value="Genomic_DNA"/>
</dbReference>
<name>A0A6J4VE57_9BACT</name>
<feature type="non-terminal residue" evidence="2">
    <location>
        <position position="1"/>
    </location>
</feature>
<organism evidence="2">
    <name type="scientific">uncultured Thermomicrobiales bacterium</name>
    <dbReference type="NCBI Taxonomy" id="1645740"/>
    <lineage>
        <taxon>Bacteria</taxon>
        <taxon>Pseudomonadati</taxon>
        <taxon>Thermomicrobiota</taxon>
        <taxon>Thermomicrobia</taxon>
        <taxon>Thermomicrobiales</taxon>
        <taxon>environmental samples</taxon>
    </lineage>
</organism>
<accession>A0A6J4VE57</accession>
<evidence type="ECO:0000256" key="1">
    <source>
        <dbReference type="SAM" id="MobiDB-lite"/>
    </source>
</evidence>
<protein>
    <submittedName>
        <fullName evidence="2">Uncharacterized protein</fullName>
    </submittedName>
</protein>
<feature type="non-terminal residue" evidence="2">
    <location>
        <position position="83"/>
    </location>
</feature>
<feature type="compositionally biased region" description="Basic and acidic residues" evidence="1">
    <location>
        <begin position="43"/>
        <end position="52"/>
    </location>
</feature>
<evidence type="ECO:0000313" key="2">
    <source>
        <dbReference type="EMBL" id="CAA9575056.1"/>
    </source>
</evidence>
<feature type="compositionally biased region" description="Basic and acidic residues" evidence="1">
    <location>
        <begin position="1"/>
        <end position="17"/>
    </location>
</feature>
<reference evidence="2" key="1">
    <citation type="submission" date="2020-02" db="EMBL/GenBank/DDBJ databases">
        <authorList>
            <person name="Meier V. D."/>
        </authorList>
    </citation>
    <scope>NUCLEOTIDE SEQUENCE</scope>
    <source>
        <strain evidence="2">AVDCRST_MAG59</strain>
    </source>
</reference>
<feature type="region of interest" description="Disordered" evidence="1">
    <location>
        <begin position="1"/>
        <end position="83"/>
    </location>
</feature>
<proteinExistence type="predicted"/>
<gene>
    <name evidence="2" type="ORF">AVDCRST_MAG59-3996</name>
</gene>